<dbReference type="InterPro" id="IPR001487">
    <property type="entry name" value="Bromodomain"/>
</dbReference>
<keyword evidence="7" id="KW-0539">Nucleus</keyword>
<dbReference type="PRINTS" id="PR00503">
    <property type="entry name" value="BROMODOMAIN"/>
</dbReference>
<gene>
    <name evidence="12" type="ORF">M421DRAFT_61656</name>
</gene>
<dbReference type="PROSITE" id="PS00633">
    <property type="entry name" value="BROMODOMAIN_1"/>
    <property type="match status" value="1"/>
</dbReference>
<dbReference type="EMBL" id="ML978967">
    <property type="protein sequence ID" value="KAF1929145.1"/>
    <property type="molecule type" value="Genomic_DNA"/>
</dbReference>
<evidence type="ECO:0000256" key="7">
    <source>
        <dbReference type="ARBA" id="ARBA00023242"/>
    </source>
</evidence>
<dbReference type="InterPro" id="IPR001025">
    <property type="entry name" value="BAH_dom"/>
</dbReference>
<dbReference type="CDD" id="cd04717">
    <property type="entry name" value="BAH_polybromo"/>
    <property type="match status" value="1"/>
</dbReference>
<dbReference type="InterPro" id="IPR037382">
    <property type="entry name" value="Rsc/polybromo"/>
</dbReference>
<dbReference type="Pfam" id="PF00439">
    <property type="entry name" value="Bromodomain"/>
    <property type="match status" value="2"/>
</dbReference>
<dbReference type="Proteomes" id="UP000800082">
    <property type="component" value="Unassembled WGS sequence"/>
</dbReference>
<keyword evidence="5 8" id="KW-0103">Bromodomain</keyword>
<dbReference type="InterPro" id="IPR018359">
    <property type="entry name" value="Bromodomain_CS"/>
</dbReference>
<evidence type="ECO:0000256" key="6">
    <source>
        <dbReference type="ARBA" id="ARBA00023163"/>
    </source>
</evidence>
<dbReference type="GO" id="GO:0006338">
    <property type="term" value="P:chromatin remodeling"/>
    <property type="evidence" value="ECO:0007669"/>
    <property type="project" value="InterPro"/>
</dbReference>
<feature type="compositionally biased region" description="Pro residues" evidence="9">
    <location>
        <begin position="704"/>
        <end position="714"/>
    </location>
</feature>
<feature type="compositionally biased region" description="Low complexity" evidence="9">
    <location>
        <begin position="693"/>
        <end position="703"/>
    </location>
</feature>
<keyword evidence="13" id="KW-1185">Reference proteome</keyword>
<dbReference type="PANTHER" id="PTHR16062:SF21">
    <property type="entry name" value="CHROMATIN STRUCTURE-REMODELING COMPLEX SUBUNIT RSC1-RELATED"/>
    <property type="match status" value="1"/>
</dbReference>
<dbReference type="InterPro" id="IPR036427">
    <property type="entry name" value="Bromodomain-like_sf"/>
</dbReference>
<keyword evidence="4" id="KW-0805">Transcription regulation</keyword>
<feature type="compositionally biased region" description="Acidic residues" evidence="9">
    <location>
        <begin position="164"/>
        <end position="196"/>
    </location>
</feature>
<feature type="compositionally biased region" description="Polar residues" evidence="9">
    <location>
        <begin position="1"/>
        <end position="13"/>
    </location>
</feature>
<feature type="domain" description="BAH" evidence="11">
    <location>
        <begin position="379"/>
        <end position="498"/>
    </location>
</feature>
<feature type="compositionally biased region" description="Basic and acidic residues" evidence="9">
    <location>
        <begin position="214"/>
        <end position="234"/>
    </location>
</feature>
<evidence type="ECO:0000313" key="12">
    <source>
        <dbReference type="EMBL" id="KAF1929145.1"/>
    </source>
</evidence>
<keyword evidence="2" id="KW-0677">Repeat</keyword>
<feature type="region of interest" description="Disordered" evidence="9">
    <location>
        <begin position="785"/>
        <end position="809"/>
    </location>
</feature>
<proteinExistence type="predicted"/>
<accession>A0A6A5RL49</accession>
<keyword evidence="3" id="KW-0156">Chromatin regulator</keyword>
<dbReference type="FunFam" id="1.20.920.10:FF:000048">
    <property type="entry name" value="RSC complex subunit (RSC1), putative"/>
    <property type="match status" value="1"/>
</dbReference>
<dbReference type="Gene3D" id="1.20.920.10">
    <property type="entry name" value="Bromodomain-like"/>
    <property type="match status" value="2"/>
</dbReference>
<evidence type="ECO:0000256" key="1">
    <source>
        <dbReference type="ARBA" id="ARBA00004123"/>
    </source>
</evidence>
<evidence type="ECO:0000256" key="3">
    <source>
        <dbReference type="ARBA" id="ARBA00022853"/>
    </source>
</evidence>
<dbReference type="FunFam" id="2.30.30.490:FF:000015">
    <property type="entry name" value="Chromatin structure-remodeling complex subunit RSC1"/>
    <property type="match status" value="1"/>
</dbReference>
<dbReference type="CDD" id="cd04369">
    <property type="entry name" value="Bromodomain"/>
    <property type="match status" value="1"/>
</dbReference>
<dbReference type="InterPro" id="IPR048047">
    <property type="entry name" value="RSC1/2_bromodom"/>
</dbReference>
<evidence type="ECO:0000313" key="13">
    <source>
        <dbReference type="Proteomes" id="UP000800082"/>
    </source>
</evidence>
<dbReference type="Gene3D" id="2.30.30.490">
    <property type="match status" value="1"/>
</dbReference>
<dbReference type="RefSeq" id="XP_033449393.1">
    <property type="nucleotide sequence ID" value="XM_033595903.1"/>
</dbReference>
<feature type="region of interest" description="Disordered" evidence="9">
    <location>
        <begin position="1"/>
        <end position="26"/>
    </location>
</feature>
<feature type="domain" description="Bromo" evidence="10">
    <location>
        <begin position="51"/>
        <end position="121"/>
    </location>
</feature>
<evidence type="ECO:0000259" key="10">
    <source>
        <dbReference type="PROSITE" id="PS50014"/>
    </source>
</evidence>
<feature type="domain" description="Bromo" evidence="10">
    <location>
        <begin position="266"/>
        <end position="336"/>
    </location>
</feature>
<dbReference type="GO" id="GO:0006368">
    <property type="term" value="P:transcription elongation by RNA polymerase II"/>
    <property type="evidence" value="ECO:0007669"/>
    <property type="project" value="TreeGrafter"/>
</dbReference>
<dbReference type="SMART" id="SM00439">
    <property type="entry name" value="BAH"/>
    <property type="match status" value="1"/>
</dbReference>
<dbReference type="OrthoDB" id="1742084at2759"/>
<dbReference type="PANTHER" id="PTHR16062">
    <property type="entry name" value="SWI/SNF-RELATED"/>
    <property type="match status" value="1"/>
</dbReference>
<feature type="compositionally biased region" description="Basic and acidic residues" evidence="9">
    <location>
        <begin position="795"/>
        <end position="809"/>
    </location>
</feature>
<dbReference type="Pfam" id="PF01426">
    <property type="entry name" value="BAH"/>
    <property type="match status" value="1"/>
</dbReference>
<evidence type="ECO:0000259" key="11">
    <source>
        <dbReference type="PROSITE" id="PS51038"/>
    </source>
</evidence>
<name>A0A6A5RL49_9PLEO</name>
<feature type="compositionally biased region" description="Pro residues" evidence="9">
    <location>
        <begin position="574"/>
        <end position="595"/>
    </location>
</feature>
<dbReference type="SUPFAM" id="SSF47370">
    <property type="entry name" value="Bromodomain"/>
    <property type="match status" value="2"/>
</dbReference>
<evidence type="ECO:0000256" key="4">
    <source>
        <dbReference type="ARBA" id="ARBA00023015"/>
    </source>
</evidence>
<protein>
    <submittedName>
        <fullName evidence="12">Bromodomain-containing protein</fullName>
    </submittedName>
</protein>
<dbReference type="PROSITE" id="PS51038">
    <property type="entry name" value="BAH"/>
    <property type="match status" value="1"/>
</dbReference>
<feature type="compositionally biased region" description="Basic and acidic residues" evidence="9">
    <location>
        <begin position="535"/>
        <end position="546"/>
    </location>
</feature>
<dbReference type="CDD" id="cd05522">
    <property type="entry name" value="Bromo_Rsc1_2_II"/>
    <property type="match status" value="1"/>
</dbReference>
<comment type="subcellular location">
    <subcellularLocation>
        <location evidence="1">Nucleus</location>
    </subcellularLocation>
</comment>
<dbReference type="SMART" id="SM00297">
    <property type="entry name" value="BROMO"/>
    <property type="match status" value="2"/>
</dbReference>
<evidence type="ECO:0000256" key="5">
    <source>
        <dbReference type="ARBA" id="ARBA00023117"/>
    </source>
</evidence>
<dbReference type="GO" id="GO:0016586">
    <property type="term" value="C:RSC-type complex"/>
    <property type="evidence" value="ECO:0007669"/>
    <property type="project" value="InterPro"/>
</dbReference>
<sequence length="898" mass="100926">MASARAQSSTPVPTTEKADPGVDGAASTVTAAEHKAMGDVLARIYDYRNADGYDPTKLFQRKVNKRAVPDYYDIIKEPMALSTVKGRVAARDYKSFSEFVRDLALIPHNAQVYNRQDSQAYVDALDLKKLIVAELQGLVAVGTVAAAAAELPYLGEIPEQDPLLPDDDDEDDDEDEDEELELELELDDDDDDDDDGDGKRKRRRAGPRSTAAIAKREGGARAREEREKNDDPESRKKRGRPPRVDTPMEARIKAIMKAIRKPRNQANKLMVSAFERVPDKAVMPEYHAEIRTPMAMDILKRKLKRKKYTSVDHFMVDVELMFENAKQYNEEDSQIYKDAVHLHKESRKVAKAEKEKPDTDFVMEEGRIPMPNGILHNGELWKVGDWVHVQNANDVTKPIVAQIYRTWQDSEGGKWVNACWYYRPEQTVHRFDRHFFENEVVKTGQYRDHRIDEVVDRCFVMFITRYNKGRPRDFPADKEIYVCEARYNEENHKLNKIKTWASCLPDEVRDKDYVMDLFDSQKKLKKVPSPIAYLLKDDQKETDQLPKPEWGAENAPPKIGAVHCRPRDPKDSPPPEPTPPPPPTPPPAPALPTPALPRQDPSSYGAGASSNYPGASYPIAQAPAPTPMPAPTPHHHNIPSAYTPTHPGHYHHSQSPAPHVHQQAPQAPAYQPITPHVPFSPQPAAPMQQYQTPRAAPAHQQPHVQPPPGYKAPPPVEVYTLSDHANASIPHDIREQFQTDEKGRVLFFTAPPLNISQPLTRDGRPLGHSAAYLAARARREKARAAKRNADVAGAEAREEAAKKARRDDDGRLDRAVANLHAKAVHALEQQLASATRAELQTLFDGRTRAGVDSVVDELVRVQARAARKNADRDSNAAAREARKRMRVTGMTARLEERI</sequence>
<organism evidence="12 13">
    <name type="scientific">Didymella exigua CBS 183.55</name>
    <dbReference type="NCBI Taxonomy" id="1150837"/>
    <lineage>
        <taxon>Eukaryota</taxon>
        <taxon>Fungi</taxon>
        <taxon>Dikarya</taxon>
        <taxon>Ascomycota</taxon>
        <taxon>Pezizomycotina</taxon>
        <taxon>Dothideomycetes</taxon>
        <taxon>Pleosporomycetidae</taxon>
        <taxon>Pleosporales</taxon>
        <taxon>Pleosporineae</taxon>
        <taxon>Didymellaceae</taxon>
        <taxon>Didymella</taxon>
    </lineage>
</organism>
<keyword evidence="6" id="KW-0804">Transcription</keyword>
<dbReference type="GO" id="GO:0003682">
    <property type="term" value="F:chromatin binding"/>
    <property type="evidence" value="ECO:0007669"/>
    <property type="project" value="InterPro"/>
</dbReference>
<evidence type="ECO:0000256" key="2">
    <source>
        <dbReference type="ARBA" id="ARBA00022737"/>
    </source>
</evidence>
<reference evidence="12" key="1">
    <citation type="journal article" date="2020" name="Stud. Mycol.">
        <title>101 Dothideomycetes genomes: a test case for predicting lifestyles and emergence of pathogens.</title>
        <authorList>
            <person name="Haridas S."/>
            <person name="Albert R."/>
            <person name="Binder M."/>
            <person name="Bloem J."/>
            <person name="Labutti K."/>
            <person name="Salamov A."/>
            <person name="Andreopoulos B."/>
            <person name="Baker S."/>
            <person name="Barry K."/>
            <person name="Bills G."/>
            <person name="Bluhm B."/>
            <person name="Cannon C."/>
            <person name="Castanera R."/>
            <person name="Culley D."/>
            <person name="Daum C."/>
            <person name="Ezra D."/>
            <person name="Gonzalez J."/>
            <person name="Henrissat B."/>
            <person name="Kuo A."/>
            <person name="Liang C."/>
            <person name="Lipzen A."/>
            <person name="Lutzoni F."/>
            <person name="Magnuson J."/>
            <person name="Mondo S."/>
            <person name="Nolan M."/>
            <person name="Ohm R."/>
            <person name="Pangilinan J."/>
            <person name="Park H.-J."/>
            <person name="Ramirez L."/>
            <person name="Alfaro M."/>
            <person name="Sun H."/>
            <person name="Tritt A."/>
            <person name="Yoshinaga Y."/>
            <person name="Zwiers L.-H."/>
            <person name="Turgeon B."/>
            <person name="Goodwin S."/>
            <person name="Spatafora J."/>
            <person name="Crous P."/>
            <person name="Grigoriev I."/>
        </authorList>
    </citation>
    <scope>NUCLEOTIDE SEQUENCE</scope>
    <source>
        <strain evidence="12">CBS 183.55</strain>
    </source>
</reference>
<dbReference type="PROSITE" id="PS50014">
    <property type="entry name" value="BROMODOMAIN_2"/>
    <property type="match status" value="2"/>
</dbReference>
<dbReference type="GeneID" id="54353570"/>
<dbReference type="AlphaFoldDB" id="A0A6A5RL49"/>
<feature type="compositionally biased region" description="Low complexity" evidence="9">
    <location>
        <begin position="654"/>
        <end position="672"/>
    </location>
</feature>
<evidence type="ECO:0000256" key="8">
    <source>
        <dbReference type="PROSITE-ProRule" id="PRU00035"/>
    </source>
</evidence>
<feature type="region of interest" description="Disordered" evidence="9">
    <location>
        <begin position="535"/>
        <end position="714"/>
    </location>
</feature>
<evidence type="ECO:0000256" key="9">
    <source>
        <dbReference type="SAM" id="MobiDB-lite"/>
    </source>
</evidence>
<feature type="region of interest" description="Disordered" evidence="9">
    <location>
        <begin position="156"/>
        <end position="247"/>
    </location>
</feature>
<dbReference type="InterPro" id="IPR043151">
    <property type="entry name" value="BAH_sf"/>
</dbReference>